<keyword evidence="4" id="KW-0808">Transferase</keyword>
<reference evidence="4 5" key="1">
    <citation type="journal article" date="2011" name="Int. J. Syst. Evol. Microbiol.">
        <title>Description of Undibacterium oligocarboniphilum sp. nov., isolated from purified water, and Undibacterium pigrum strain CCUG 49012 as the type strain of Undibacterium parvum sp. nov., and emended descriptions of the genus Undibacterium and the species Undibacterium pigrum.</title>
        <authorList>
            <person name="Eder W."/>
            <person name="Wanner G."/>
            <person name="Ludwig W."/>
            <person name="Busse H.J."/>
            <person name="Ziemke-Kageler F."/>
            <person name="Lang E."/>
        </authorList>
    </citation>
    <scope>NUCLEOTIDE SEQUENCE [LARGE SCALE GENOMIC DNA]</scope>
    <source>
        <strain evidence="4 5">DSM 23061</strain>
    </source>
</reference>
<dbReference type="RefSeq" id="WP_126128505.1">
    <property type="nucleotide sequence ID" value="NZ_CP034464.1"/>
</dbReference>
<dbReference type="PANTHER" id="PTHR20858">
    <property type="entry name" value="PHOSPHOMETHYLPYRIMIDINE KINASE"/>
    <property type="match status" value="1"/>
</dbReference>
<gene>
    <name evidence="4" type="ORF">EJN92_14655</name>
</gene>
<dbReference type="EC" id="2.7.1.49" evidence="2"/>
<organism evidence="4 5">
    <name type="scientific">Undibacterium parvum</name>
    <dbReference type="NCBI Taxonomy" id="401471"/>
    <lineage>
        <taxon>Bacteria</taxon>
        <taxon>Pseudomonadati</taxon>
        <taxon>Pseudomonadota</taxon>
        <taxon>Betaproteobacteria</taxon>
        <taxon>Burkholderiales</taxon>
        <taxon>Oxalobacteraceae</taxon>
        <taxon>Undibacterium</taxon>
    </lineage>
</organism>
<dbReference type="GO" id="GO:0009229">
    <property type="term" value="P:thiamine diphosphate biosynthetic process"/>
    <property type="evidence" value="ECO:0007669"/>
    <property type="project" value="UniProtKB-UniPathway"/>
</dbReference>
<evidence type="ECO:0000313" key="4">
    <source>
        <dbReference type="EMBL" id="AZP13129.1"/>
    </source>
</evidence>
<evidence type="ECO:0000259" key="3">
    <source>
        <dbReference type="Pfam" id="PF08543"/>
    </source>
</evidence>
<dbReference type="KEGG" id="upv:EJN92_14655"/>
<dbReference type="InterPro" id="IPR013749">
    <property type="entry name" value="PM/HMP-P_kinase-1"/>
</dbReference>
<keyword evidence="5" id="KW-1185">Reference proteome</keyword>
<dbReference type="GO" id="GO:0009228">
    <property type="term" value="P:thiamine biosynthetic process"/>
    <property type="evidence" value="ECO:0007669"/>
    <property type="project" value="InterPro"/>
</dbReference>
<feature type="domain" description="Pyridoxamine kinase/Phosphomethylpyrimidine kinase" evidence="3">
    <location>
        <begin position="16"/>
        <end position="262"/>
    </location>
</feature>
<evidence type="ECO:0000256" key="1">
    <source>
        <dbReference type="ARBA" id="ARBA00004948"/>
    </source>
</evidence>
<dbReference type="InterPro" id="IPR004399">
    <property type="entry name" value="HMP/HMP-P_kinase_dom"/>
</dbReference>
<evidence type="ECO:0000256" key="2">
    <source>
        <dbReference type="ARBA" id="ARBA00012135"/>
    </source>
</evidence>
<comment type="pathway">
    <text evidence="1">Cofactor biosynthesis; thiamine diphosphate biosynthesis.</text>
</comment>
<proteinExistence type="predicted"/>
<protein>
    <recommendedName>
        <fullName evidence="2">hydroxymethylpyrimidine kinase</fullName>
        <ecNumber evidence="2">2.7.1.49</ecNumber>
    </recommendedName>
</protein>
<evidence type="ECO:0000313" key="5">
    <source>
        <dbReference type="Proteomes" id="UP000275663"/>
    </source>
</evidence>
<dbReference type="CDD" id="cd01169">
    <property type="entry name" value="HMPP_kinase"/>
    <property type="match status" value="1"/>
</dbReference>
<dbReference type="GO" id="GO:0008972">
    <property type="term" value="F:phosphomethylpyrimidine kinase activity"/>
    <property type="evidence" value="ECO:0007669"/>
    <property type="project" value="InterPro"/>
</dbReference>
<dbReference type="Gene3D" id="3.40.1190.20">
    <property type="match status" value="1"/>
</dbReference>
<dbReference type="OrthoDB" id="9810880at2"/>
<keyword evidence="4" id="KW-0418">Kinase</keyword>
<dbReference type="GO" id="GO:0008902">
    <property type="term" value="F:hydroxymethylpyrimidine kinase activity"/>
    <property type="evidence" value="ECO:0007669"/>
    <property type="project" value="UniProtKB-EC"/>
</dbReference>
<dbReference type="AlphaFoldDB" id="A0A3S9HLY9"/>
<name>A0A3S9HLY9_9BURK</name>
<dbReference type="InterPro" id="IPR029056">
    <property type="entry name" value="Ribokinase-like"/>
</dbReference>
<dbReference type="UniPathway" id="UPA00060">
    <property type="reaction ID" value="UER00138"/>
</dbReference>
<dbReference type="GO" id="GO:0005829">
    <property type="term" value="C:cytosol"/>
    <property type="evidence" value="ECO:0007669"/>
    <property type="project" value="TreeGrafter"/>
</dbReference>
<dbReference type="PANTHER" id="PTHR20858:SF17">
    <property type="entry name" value="HYDROXYMETHYLPYRIMIDINE_PHOSPHOMETHYLPYRIMIDINE KINASE THI20-RELATED"/>
    <property type="match status" value="1"/>
</dbReference>
<dbReference type="Pfam" id="PF08543">
    <property type="entry name" value="Phos_pyr_kin"/>
    <property type="match status" value="1"/>
</dbReference>
<sequence>MQNQTPLLILTFGESDPVAAAGIQADLATFIAMGCHGLPVLTAILIGDTSQVDDVHPLEAELVSDQARTLLEDMEITAIKIGQFGSVENITVIAEIISDYPEMPVVLDPFSSTAQLNEAEEEDCLTAIQELLIPQASLLLISAVELSRLAENWREIDNDDKHKDISSDALHLVASGCEYVLVTGISGTGDEEVNTLFNDTGVVRSDHWKRIPGLYLGAGETLSAGITAALANGLEMSDAVREAQEFTVATLLNAQRIGMGRQMPNRFFWVNDSDPKIPE</sequence>
<dbReference type="EMBL" id="CP034464">
    <property type="protein sequence ID" value="AZP13129.1"/>
    <property type="molecule type" value="Genomic_DNA"/>
</dbReference>
<dbReference type="Proteomes" id="UP000275663">
    <property type="component" value="Chromosome"/>
</dbReference>
<accession>A0A3S9HLY9</accession>
<dbReference type="SUPFAM" id="SSF53613">
    <property type="entry name" value="Ribokinase-like"/>
    <property type="match status" value="1"/>
</dbReference>